<evidence type="ECO:0000313" key="2">
    <source>
        <dbReference type="RefSeq" id="XP_023177837.1"/>
    </source>
</evidence>
<proteinExistence type="predicted"/>
<dbReference type="KEGG" id="dhe:111604146"/>
<dbReference type="Proteomes" id="UP000504633">
    <property type="component" value="Unplaced"/>
</dbReference>
<dbReference type="RefSeq" id="XP_023177837.1">
    <property type="nucleotide sequence ID" value="XM_023322069.2"/>
</dbReference>
<gene>
    <name evidence="2" type="primary">LOC111604146</name>
</gene>
<protein>
    <submittedName>
        <fullName evidence="2">Uncharacterized protein LOC111604146</fullName>
    </submittedName>
</protein>
<dbReference type="AlphaFoldDB" id="A0A6J1MES8"/>
<organism evidence="1 2">
    <name type="scientific">Drosophila hydei</name>
    <name type="common">Fruit fly</name>
    <dbReference type="NCBI Taxonomy" id="7224"/>
    <lineage>
        <taxon>Eukaryota</taxon>
        <taxon>Metazoa</taxon>
        <taxon>Ecdysozoa</taxon>
        <taxon>Arthropoda</taxon>
        <taxon>Hexapoda</taxon>
        <taxon>Insecta</taxon>
        <taxon>Pterygota</taxon>
        <taxon>Neoptera</taxon>
        <taxon>Endopterygota</taxon>
        <taxon>Diptera</taxon>
        <taxon>Brachycera</taxon>
        <taxon>Muscomorpha</taxon>
        <taxon>Ephydroidea</taxon>
        <taxon>Drosophilidae</taxon>
        <taxon>Drosophila</taxon>
    </lineage>
</organism>
<sequence length="339" mass="40193">MDDRHGKKCNLQASSIALRWKPQSSAVMQVVHREHDGIEFKIMNELMSLEEAYRNYFKDWHRELDLQRLASEKLWPISQDLRDQWDSFCREPQPRNVDAEEVLITKYQLHYQIILGSNLTLSRGLATIRMNLLGLRREYNRLDQSEETPFILGDAFHKPIKFFMQLAEELFNYFYSHSLKLECYSRHLDPGDIDSLVTYQKMLQPREEFDDYLLHNLNYCQCLRPALQCPEYVKPQPKVNDDTLPDTKRRAKLNRCHHRVLKMSKEKEDSQSLQSLRIDTLELDHDMRINHLSSRLAQLRECNSLRTLGQERSLVQRMIYALSPSLMPSNYVPTEHDPL</sequence>
<dbReference type="OMA" id="HVQFDCA"/>
<keyword evidence="1" id="KW-1185">Reference proteome</keyword>
<dbReference type="GeneID" id="111604146"/>
<reference evidence="2" key="1">
    <citation type="submission" date="2025-08" db="UniProtKB">
        <authorList>
            <consortium name="RefSeq"/>
        </authorList>
    </citation>
    <scope>IDENTIFICATION</scope>
    <source>
        <strain evidence="2">15085-1641.00</strain>
        <tissue evidence="2">Whole body</tissue>
    </source>
</reference>
<dbReference type="OrthoDB" id="7824457at2759"/>
<accession>A0A6J1MES8</accession>
<name>A0A6J1MES8_DROHY</name>
<evidence type="ECO:0000313" key="1">
    <source>
        <dbReference type="Proteomes" id="UP000504633"/>
    </source>
</evidence>